<reference evidence="1 2" key="1">
    <citation type="submission" date="2020-08" db="EMBL/GenBank/DDBJ databases">
        <authorList>
            <person name="Liu C."/>
            <person name="Sun Q."/>
        </authorList>
    </citation>
    <scope>NUCLEOTIDE SEQUENCE [LARGE SCALE GENOMIC DNA]</scope>
    <source>
        <strain evidence="1 2">NSJ-29</strain>
    </source>
</reference>
<dbReference type="Gene3D" id="2.60.120.10">
    <property type="entry name" value="Jelly Rolls"/>
    <property type="match status" value="1"/>
</dbReference>
<sequence>MDMGDGVIQGLEAINLAGGGFTVAAEYNSWRVAVLNYCEIVEKGLIQRLERHTETDEIFLLRQGEAWLILGGGGEAPAQVRAFPMGQDVIYNVHRSFWHHIVMTEEASVLIVENSDVCSDYAELPGDLAEALKSKIQFSQEVGRGSYSGTVQRQK</sequence>
<proteinExistence type="predicted"/>
<organism evidence="1 2">
    <name type="scientific">Wansuia hejianensis</name>
    <dbReference type="NCBI Taxonomy" id="2763667"/>
    <lineage>
        <taxon>Bacteria</taxon>
        <taxon>Bacillati</taxon>
        <taxon>Bacillota</taxon>
        <taxon>Clostridia</taxon>
        <taxon>Lachnospirales</taxon>
        <taxon>Lachnospiraceae</taxon>
        <taxon>Wansuia</taxon>
    </lineage>
</organism>
<evidence type="ECO:0000313" key="1">
    <source>
        <dbReference type="EMBL" id="QNM09039.1"/>
    </source>
</evidence>
<dbReference type="EMBL" id="CP060635">
    <property type="protein sequence ID" value="QNM09039.1"/>
    <property type="molecule type" value="Genomic_DNA"/>
</dbReference>
<dbReference type="InterPro" id="IPR014710">
    <property type="entry name" value="RmlC-like_jellyroll"/>
</dbReference>
<evidence type="ECO:0000313" key="2">
    <source>
        <dbReference type="Proteomes" id="UP000515860"/>
    </source>
</evidence>
<dbReference type="AlphaFoldDB" id="A0A7G9GE07"/>
<dbReference type="RefSeq" id="WP_249329078.1">
    <property type="nucleotide sequence ID" value="NZ_CP060635.1"/>
</dbReference>
<gene>
    <name evidence="1" type="ORF">H9Q79_01720</name>
</gene>
<dbReference type="Proteomes" id="UP000515860">
    <property type="component" value="Chromosome"/>
</dbReference>
<dbReference type="KEGG" id="whj:H9Q79_01720"/>
<keyword evidence="2" id="KW-1185">Reference proteome</keyword>
<dbReference type="SUPFAM" id="SSF51182">
    <property type="entry name" value="RmlC-like cupins"/>
    <property type="match status" value="1"/>
</dbReference>
<protein>
    <submittedName>
        <fullName evidence="1">Uncharacterized protein</fullName>
    </submittedName>
</protein>
<name>A0A7G9GE07_9FIRM</name>
<dbReference type="InterPro" id="IPR011051">
    <property type="entry name" value="RmlC_Cupin_sf"/>
</dbReference>
<accession>A0A7G9GE07</accession>